<evidence type="ECO:0000256" key="2">
    <source>
        <dbReference type="PIRSR" id="PIRSR016521-1"/>
    </source>
</evidence>
<keyword evidence="5" id="KW-0012">Acyltransferase</keyword>
<dbReference type="InterPro" id="IPR006862">
    <property type="entry name" value="Thio_Ohase/aa_AcTrfase"/>
</dbReference>
<organism evidence="5 6">
    <name type="scientific">Mizuhopecten yessoensis</name>
    <name type="common">Japanese scallop</name>
    <name type="synonym">Patinopecten yessoensis</name>
    <dbReference type="NCBI Taxonomy" id="6573"/>
    <lineage>
        <taxon>Eukaryota</taxon>
        <taxon>Metazoa</taxon>
        <taxon>Spiralia</taxon>
        <taxon>Lophotrochozoa</taxon>
        <taxon>Mollusca</taxon>
        <taxon>Bivalvia</taxon>
        <taxon>Autobranchia</taxon>
        <taxon>Pteriomorphia</taxon>
        <taxon>Pectinida</taxon>
        <taxon>Pectinoidea</taxon>
        <taxon>Pectinidae</taxon>
        <taxon>Mizuhopecten</taxon>
    </lineage>
</organism>
<comment type="caution">
    <text evidence="5">The sequence shown here is derived from an EMBL/GenBank/DDBJ whole genome shotgun (WGS) entry which is preliminary data.</text>
</comment>
<dbReference type="PIRSF" id="PIRSF016521">
    <property type="entry name" value="Acyl-CoA_hydro"/>
    <property type="match status" value="1"/>
</dbReference>
<feature type="active site" description="Charge relay system" evidence="2">
    <location>
        <position position="428"/>
    </location>
</feature>
<evidence type="ECO:0000313" key="6">
    <source>
        <dbReference type="Proteomes" id="UP000242188"/>
    </source>
</evidence>
<dbReference type="OrthoDB" id="2498029at2759"/>
<keyword evidence="6" id="KW-1185">Reference proteome</keyword>
<proteinExistence type="inferred from homology"/>
<dbReference type="PANTHER" id="PTHR10824">
    <property type="entry name" value="ACYL-COENZYME A THIOESTERASE-RELATED"/>
    <property type="match status" value="1"/>
</dbReference>
<dbReference type="Proteomes" id="UP000242188">
    <property type="component" value="Unassembled WGS sequence"/>
</dbReference>
<name>A0A210R1S3_MIZYE</name>
<feature type="domain" description="BAAT/Acyl-CoA thioester hydrolase C-terminal" evidence="4">
    <location>
        <begin position="276"/>
        <end position="492"/>
    </location>
</feature>
<dbReference type="SUPFAM" id="SSF53474">
    <property type="entry name" value="alpha/beta-Hydrolases"/>
    <property type="match status" value="1"/>
</dbReference>
<dbReference type="InterPro" id="IPR016662">
    <property type="entry name" value="Acyl-CoA_thioEstase_long-chain"/>
</dbReference>
<dbReference type="Pfam" id="PF08840">
    <property type="entry name" value="BAAT_C"/>
    <property type="match status" value="1"/>
</dbReference>
<dbReference type="GO" id="GO:0006631">
    <property type="term" value="P:fatty acid metabolic process"/>
    <property type="evidence" value="ECO:0007669"/>
    <property type="project" value="TreeGrafter"/>
</dbReference>
<feature type="active site" description="Charge relay system" evidence="2">
    <location>
        <position position="393"/>
    </location>
</feature>
<comment type="similarity">
    <text evidence="1">Belongs to the C/M/P thioester hydrolase family.</text>
</comment>
<sequence length="493" mass="55247">MGRLTMSALSPVLTACLRRAEIYSHTRKTTRRLVRLLANEHVVCPRLSQKYKFSCTQSMGLMTSSSPGVRLSVDKPECLVDENVVVKVTGLPPNDRVTVIATAVHDENLFWSHGLFRANDGGVVDLSTDTPINGSYDEADPCGLIWSMVAAPWLPSHLRMFQTRAIKPRIITFSVFPESDSPWDYLKNKTNVLASVEHKRWYKSQNTRRIPIDHPRIQGTLFLPEGPGPFPGVVDMYGGLVTIVEGRAALLASRGFATMSLSYVHGKGLPQTLVDIELSYLEEAAEWFAKLPEVRSDGVGILSLCLGGTVALWMAQTIPNIRAVVNINGMPYANRFWTYHGREYESNTRIDETQIIVTEEGLSVRNMFDVADDSFLKPWTHGARLLTISGGDDLMTQMEHNVHFYEKIMPQDYRREKAEFVVYPGAGHLIEPPHTPLCRVVDAADKIQLAVNIKNPKHQHNNMLLSGGYPKEHAAAQMEAWQRAISFLKTHLM</sequence>
<dbReference type="PROSITE" id="PS51257">
    <property type="entry name" value="PROKAR_LIPOPROTEIN"/>
    <property type="match status" value="1"/>
</dbReference>
<dbReference type="Pfam" id="PF04775">
    <property type="entry name" value="Bile_Hydr_Trans"/>
    <property type="match status" value="1"/>
</dbReference>
<dbReference type="InterPro" id="IPR029058">
    <property type="entry name" value="AB_hydrolase_fold"/>
</dbReference>
<dbReference type="InterPro" id="IPR014940">
    <property type="entry name" value="BAAT_C"/>
</dbReference>
<dbReference type="EMBL" id="NEDP02000845">
    <property type="protein sequence ID" value="OWF54896.1"/>
    <property type="molecule type" value="Genomic_DNA"/>
</dbReference>
<evidence type="ECO:0000313" key="5">
    <source>
        <dbReference type="EMBL" id="OWF54896.1"/>
    </source>
</evidence>
<gene>
    <name evidence="5" type="ORF">KP79_PYT18013</name>
</gene>
<accession>A0A210R1S3</accession>
<dbReference type="PANTHER" id="PTHR10824:SF36">
    <property type="entry name" value="ACYL-COA THIOESTERASE 17-RELATED"/>
    <property type="match status" value="1"/>
</dbReference>
<dbReference type="Gene3D" id="2.60.40.2240">
    <property type="entry name" value="Acyl-CoA thioester hydrolase/BAAT N-terminal domain"/>
    <property type="match status" value="1"/>
</dbReference>
<protein>
    <submittedName>
        <fullName evidence="5">Bile acid-CoA:amino acid N-acyltransferase</fullName>
    </submittedName>
</protein>
<dbReference type="GO" id="GO:0016746">
    <property type="term" value="F:acyltransferase activity"/>
    <property type="evidence" value="ECO:0007669"/>
    <property type="project" value="UniProtKB-KW"/>
</dbReference>
<dbReference type="GO" id="GO:0006637">
    <property type="term" value="P:acyl-CoA metabolic process"/>
    <property type="evidence" value="ECO:0007669"/>
    <property type="project" value="InterPro"/>
</dbReference>
<reference evidence="5 6" key="1">
    <citation type="journal article" date="2017" name="Nat. Ecol. Evol.">
        <title>Scallop genome provides insights into evolution of bilaterian karyotype and development.</title>
        <authorList>
            <person name="Wang S."/>
            <person name="Zhang J."/>
            <person name="Jiao W."/>
            <person name="Li J."/>
            <person name="Xun X."/>
            <person name="Sun Y."/>
            <person name="Guo X."/>
            <person name="Huan P."/>
            <person name="Dong B."/>
            <person name="Zhang L."/>
            <person name="Hu X."/>
            <person name="Sun X."/>
            <person name="Wang J."/>
            <person name="Zhao C."/>
            <person name="Wang Y."/>
            <person name="Wang D."/>
            <person name="Huang X."/>
            <person name="Wang R."/>
            <person name="Lv J."/>
            <person name="Li Y."/>
            <person name="Zhang Z."/>
            <person name="Liu B."/>
            <person name="Lu W."/>
            <person name="Hui Y."/>
            <person name="Liang J."/>
            <person name="Zhou Z."/>
            <person name="Hou R."/>
            <person name="Li X."/>
            <person name="Liu Y."/>
            <person name="Li H."/>
            <person name="Ning X."/>
            <person name="Lin Y."/>
            <person name="Zhao L."/>
            <person name="Xing Q."/>
            <person name="Dou J."/>
            <person name="Li Y."/>
            <person name="Mao J."/>
            <person name="Guo H."/>
            <person name="Dou H."/>
            <person name="Li T."/>
            <person name="Mu C."/>
            <person name="Jiang W."/>
            <person name="Fu Q."/>
            <person name="Fu X."/>
            <person name="Miao Y."/>
            <person name="Liu J."/>
            <person name="Yu Q."/>
            <person name="Li R."/>
            <person name="Liao H."/>
            <person name="Li X."/>
            <person name="Kong Y."/>
            <person name="Jiang Z."/>
            <person name="Chourrout D."/>
            <person name="Li R."/>
            <person name="Bao Z."/>
        </authorList>
    </citation>
    <scope>NUCLEOTIDE SEQUENCE [LARGE SCALE GENOMIC DNA]</scope>
    <source>
        <strain evidence="5 6">PY_sf001</strain>
    </source>
</reference>
<dbReference type="AlphaFoldDB" id="A0A210R1S3"/>
<dbReference type="GO" id="GO:0047617">
    <property type="term" value="F:fatty acyl-CoA hydrolase activity"/>
    <property type="evidence" value="ECO:0007669"/>
    <property type="project" value="TreeGrafter"/>
</dbReference>
<feature type="domain" description="Acyl-CoA thioester hydrolase/bile acid-CoA amino acid N-acetyltransferase" evidence="3">
    <location>
        <begin position="81"/>
        <end position="213"/>
    </location>
</feature>
<evidence type="ECO:0000256" key="1">
    <source>
        <dbReference type="ARBA" id="ARBA00006538"/>
    </source>
</evidence>
<dbReference type="Gene3D" id="3.40.50.1820">
    <property type="entry name" value="alpha/beta hydrolase"/>
    <property type="match status" value="1"/>
</dbReference>
<dbReference type="InterPro" id="IPR042490">
    <property type="entry name" value="Thio_Ohase/BAAT_N"/>
</dbReference>
<keyword evidence="5" id="KW-0808">Transferase</keyword>
<dbReference type="STRING" id="6573.A0A210R1S3"/>
<feature type="active site" description="Charge relay system" evidence="2">
    <location>
        <position position="305"/>
    </location>
</feature>
<evidence type="ECO:0000259" key="3">
    <source>
        <dbReference type="Pfam" id="PF04775"/>
    </source>
</evidence>
<evidence type="ECO:0000259" key="4">
    <source>
        <dbReference type="Pfam" id="PF08840"/>
    </source>
</evidence>